<reference evidence="2" key="2">
    <citation type="journal article" date="2020" name="Nat. Ecol. Evol.">
        <title>Deeply conserved synteny resolves early events in vertebrate evolution.</title>
        <authorList>
            <person name="Simakov O."/>
            <person name="Marletaz F."/>
            <person name="Yue J.X."/>
            <person name="O'Connell B."/>
            <person name="Jenkins J."/>
            <person name="Brandt A."/>
            <person name="Calef R."/>
            <person name="Tung C.H."/>
            <person name="Huang T.K."/>
            <person name="Schmutz J."/>
            <person name="Satoh N."/>
            <person name="Yu J.K."/>
            <person name="Putnam N.H."/>
            <person name="Green R.E."/>
            <person name="Rokhsar D.S."/>
        </authorList>
    </citation>
    <scope>NUCLEOTIDE SEQUENCE [LARGE SCALE GENOMIC DNA]</scope>
    <source>
        <strain evidence="2">S238N-H82</strain>
    </source>
</reference>
<dbReference type="AlphaFoldDB" id="C3Z2L1"/>
<dbReference type="SUPFAM" id="SSF69318">
    <property type="entry name" value="Integrin alpha N-terminal domain"/>
    <property type="match status" value="1"/>
</dbReference>
<dbReference type="OrthoDB" id="10267127at2759"/>
<evidence type="ECO:0000313" key="2">
    <source>
        <dbReference type="Proteomes" id="UP000001554"/>
    </source>
</evidence>
<dbReference type="GO" id="GO:0007015">
    <property type="term" value="P:actin filament organization"/>
    <property type="evidence" value="ECO:0007669"/>
    <property type="project" value="InterPro"/>
</dbReference>
<dbReference type="GeneID" id="118416590"/>
<evidence type="ECO:0000313" key="1">
    <source>
        <dbReference type="EMBL" id="EEN53262.1"/>
    </source>
</evidence>
<accession>C3Z2L1</accession>
<dbReference type="PANTHER" id="PTHR15435">
    <property type="entry name" value="KICSTOR COMPLEX PROTEIN KAPTIN"/>
    <property type="match status" value="1"/>
</dbReference>
<dbReference type="EMBL" id="GG666574">
    <property type="protein sequence ID" value="EEN53262.1"/>
    <property type="molecule type" value="Genomic_DNA"/>
</dbReference>
<dbReference type="eggNOG" id="ENOG502QTF2">
    <property type="taxonomic scope" value="Eukaryota"/>
</dbReference>
<dbReference type="GO" id="GO:0140007">
    <property type="term" value="C:KICSTOR complex"/>
    <property type="evidence" value="ECO:0000318"/>
    <property type="project" value="GO_Central"/>
</dbReference>
<proteinExistence type="predicted"/>
<protein>
    <submittedName>
        <fullName evidence="3">KICSTOR complex protein kaptin-like</fullName>
    </submittedName>
</protein>
<dbReference type="STRING" id="7739.C3Z2L1"/>
<dbReference type="Proteomes" id="UP000001554">
    <property type="component" value="Chromosome 5"/>
</dbReference>
<evidence type="ECO:0000313" key="3">
    <source>
        <dbReference type="RefSeq" id="XP_035677636.1"/>
    </source>
</evidence>
<dbReference type="GO" id="GO:0015629">
    <property type="term" value="C:actin cytoskeleton"/>
    <property type="evidence" value="ECO:0007669"/>
    <property type="project" value="InterPro"/>
</dbReference>
<dbReference type="OMA" id="REDIHQT"/>
<dbReference type="GO" id="GO:1904262">
    <property type="term" value="P:negative regulation of TORC1 signaling"/>
    <property type="evidence" value="ECO:0000318"/>
    <property type="project" value="GO_Central"/>
</dbReference>
<keyword evidence="2" id="KW-1185">Reference proteome</keyword>
<dbReference type="GO" id="GO:0051015">
    <property type="term" value="F:actin filament binding"/>
    <property type="evidence" value="ECO:0000318"/>
    <property type="project" value="GO_Central"/>
</dbReference>
<gene>
    <name evidence="3" type="primary">LOC118416590</name>
    <name evidence="1" type="ORF">BRAFLDRAFT_118145</name>
</gene>
<name>C3Z2L1_BRAFL</name>
<dbReference type="InterPro" id="IPR029982">
    <property type="entry name" value="Kptn"/>
</dbReference>
<dbReference type="InterPro" id="IPR028994">
    <property type="entry name" value="Integrin_alpha_N"/>
</dbReference>
<dbReference type="PANTHER" id="PTHR15435:SF2">
    <property type="entry name" value="KICSTOR COMPLEX PROTEIN KAPTIN"/>
    <property type="match status" value="1"/>
</dbReference>
<dbReference type="GO" id="GO:0034198">
    <property type="term" value="P:cellular response to amino acid starvation"/>
    <property type="evidence" value="ECO:0000318"/>
    <property type="project" value="GO_Central"/>
</dbReference>
<sequence>MAAFGENIGMYEASFSRLPSQSNVYGLSVLSMPTWEGSKLLVASLSGGKMFCLEYQRLQGVVRLVSREIHFAYIPGDADIVSIDSFNREGTQPGTLGGLVIGITFIKDPSNTPAQYLNIYSAAVESGLEYSLDTIAQSCMCNIELQFIPFQLTHTRLCEEDGGDTVFLLGGNDQKIHLFRQDRETNQFMEENITDCFPEFDNLPGNAVWMDTQRVGGHKRITAFGCEDGHVNVAIVNESSKEIQCMGGVQHDGPITSVRIYRSKLDTPCPAVLGNKAPALPVHTTQEGEYHLVVTSVLELAVVYREVMLGGLTRQAILPESNLYDSALCCCVGDVDWDGQNEVIIGTYGQELLVYKYCEGSSRGRHKSNSSVASEKSASLESDFTLLWRRSFAHPILALAYLDMTRDGLWELVVISTKGCHILQHSLEEAAGKITERLETLALQGTTVNGSK</sequence>
<reference evidence="3" key="3">
    <citation type="submission" date="2025-04" db="UniProtKB">
        <authorList>
            <consortium name="RefSeq"/>
        </authorList>
    </citation>
    <scope>IDENTIFICATION</scope>
    <source>
        <strain evidence="3">S238N-H82</strain>
        <tissue evidence="3">Testes</tissue>
    </source>
</reference>
<dbReference type="GO" id="GO:0030027">
    <property type="term" value="C:lamellipodium"/>
    <property type="evidence" value="ECO:0000318"/>
    <property type="project" value="GO_Central"/>
</dbReference>
<dbReference type="RefSeq" id="XP_035677636.1">
    <property type="nucleotide sequence ID" value="XM_035821743.1"/>
</dbReference>
<organism>
    <name type="scientific">Branchiostoma floridae</name>
    <name type="common">Florida lancelet</name>
    <name type="synonym">Amphioxus</name>
    <dbReference type="NCBI Taxonomy" id="7739"/>
    <lineage>
        <taxon>Eukaryota</taxon>
        <taxon>Metazoa</taxon>
        <taxon>Chordata</taxon>
        <taxon>Cephalochordata</taxon>
        <taxon>Leptocardii</taxon>
        <taxon>Amphioxiformes</taxon>
        <taxon>Branchiostomatidae</taxon>
        <taxon>Branchiostoma</taxon>
    </lineage>
</organism>
<reference evidence="1" key="1">
    <citation type="journal article" date="2008" name="Nature">
        <title>The amphioxus genome and the evolution of the chordate karyotype.</title>
        <authorList>
            <consortium name="US DOE Joint Genome Institute (JGI-PGF)"/>
            <person name="Putnam N.H."/>
            <person name="Butts T."/>
            <person name="Ferrier D.E.K."/>
            <person name="Furlong R.F."/>
            <person name="Hellsten U."/>
            <person name="Kawashima T."/>
            <person name="Robinson-Rechavi M."/>
            <person name="Shoguchi E."/>
            <person name="Terry A."/>
            <person name="Yu J.-K."/>
            <person name="Benito-Gutierrez E.L."/>
            <person name="Dubchak I."/>
            <person name="Garcia-Fernandez J."/>
            <person name="Gibson-Brown J.J."/>
            <person name="Grigoriev I.V."/>
            <person name="Horton A.C."/>
            <person name="de Jong P.J."/>
            <person name="Jurka J."/>
            <person name="Kapitonov V.V."/>
            <person name="Kohara Y."/>
            <person name="Kuroki Y."/>
            <person name="Lindquist E."/>
            <person name="Lucas S."/>
            <person name="Osoegawa K."/>
            <person name="Pennacchio L.A."/>
            <person name="Salamov A.A."/>
            <person name="Satou Y."/>
            <person name="Sauka-Spengler T."/>
            <person name="Schmutz J."/>
            <person name="Shin-I T."/>
            <person name="Toyoda A."/>
            <person name="Bronner-Fraser M."/>
            <person name="Fujiyama A."/>
            <person name="Holland L.Z."/>
            <person name="Holland P.W.H."/>
            <person name="Satoh N."/>
            <person name="Rokhsar D.S."/>
        </authorList>
    </citation>
    <scope>NUCLEOTIDE SEQUENCE [LARGE SCALE GENOMIC DNA]</scope>
    <source>
        <strain evidence="1">S238N-H82</strain>
        <tissue evidence="1">Testes</tissue>
    </source>
</reference>
<dbReference type="KEGG" id="bfo:118416590"/>
<dbReference type="InParanoid" id="C3Z2L1"/>